<protein>
    <recommendedName>
        <fullName evidence="3">Histidine phosphatase family protein</fullName>
    </recommendedName>
</protein>
<organism evidence="1 2">
    <name type="scientific">Parasedimentitalea maritima</name>
    <dbReference type="NCBI Taxonomy" id="2578117"/>
    <lineage>
        <taxon>Bacteria</taxon>
        <taxon>Pseudomonadati</taxon>
        <taxon>Pseudomonadota</taxon>
        <taxon>Alphaproteobacteria</taxon>
        <taxon>Rhodobacterales</taxon>
        <taxon>Paracoccaceae</taxon>
        <taxon>Parasedimentitalea</taxon>
    </lineage>
</organism>
<gene>
    <name evidence="1" type="ORF">GP644_18475</name>
</gene>
<dbReference type="AlphaFoldDB" id="A0A6A4R856"/>
<evidence type="ECO:0000313" key="2">
    <source>
        <dbReference type="Proteomes" id="UP000441586"/>
    </source>
</evidence>
<dbReference type="InterPro" id="IPR029033">
    <property type="entry name" value="His_PPase_superfam"/>
</dbReference>
<dbReference type="Proteomes" id="UP000441586">
    <property type="component" value="Unassembled WGS sequence"/>
</dbReference>
<reference evidence="1 2" key="1">
    <citation type="submission" date="2019-12" db="EMBL/GenBank/DDBJ databases">
        <authorList>
            <person name="Zhang Y.-J."/>
        </authorList>
    </citation>
    <scope>NUCLEOTIDE SEQUENCE [LARGE SCALE GENOMIC DNA]</scope>
    <source>
        <strain evidence="1 2">H18S-6</strain>
    </source>
</reference>
<dbReference type="EMBL" id="WSFO01000012">
    <property type="protein sequence ID" value="KAE9627572.1"/>
    <property type="molecule type" value="Genomic_DNA"/>
</dbReference>
<evidence type="ECO:0008006" key="3">
    <source>
        <dbReference type="Google" id="ProtNLM"/>
    </source>
</evidence>
<sequence>MRAKPGQHLSQDGVSLAQHIGRDLGPFNLVVTSELPRAIETAIAMGFAVDRYVADLGILPDMVLAALSWPNSLTAISKILDEDQNCLRFAQQQAELWRDIFDQLSDDQSALIITHGGIIELGALGFLPDSTPNNLGDAIGYCEGFRFTKQGEAFTCEALQVDENLRLIHN</sequence>
<dbReference type="SUPFAM" id="SSF53254">
    <property type="entry name" value="Phosphoglycerate mutase-like"/>
    <property type="match status" value="1"/>
</dbReference>
<proteinExistence type="predicted"/>
<accession>A0A6A4R856</accession>
<name>A0A6A4R856_9RHOB</name>
<dbReference type="Gene3D" id="3.40.50.1240">
    <property type="entry name" value="Phosphoglycerate mutase-like"/>
    <property type="match status" value="1"/>
</dbReference>
<evidence type="ECO:0000313" key="1">
    <source>
        <dbReference type="EMBL" id="KAE9627572.1"/>
    </source>
</evidence>
<comment type="caution">
    <text evidence="1">The sequence shown here is derived from an EMBL/GenBank/DDBJ whole genome shotgun (WGS) entry which is preliminary data.</text>
</comment>